<proteinExistence type="predicted"/>
<dbReference type="EMBL" id="BPLR01011043">
    <property type="protein sequence ID" value="GIY43842.1"/>
    <property type="molecule type" value="Genomic_DNA"/>
</dbReference>
<comment type="caution">
    <text evidence="2">The sequence shown here is derived from an EMBL/GenBank/DDBJ whole genome shotgun (WGS) entry which is preliminary data.</text>
</comment>
<protein>
    <submittedName>
        <fullName evidence="2">Uncharacterized protein</fullName>
    </submittedName>
</protein>
<evidence type="ECO:0000313" key="2">
    <source>
        <dbReference type="EMBL" id="GIY43842.1"/>
    </source>
</evidence>
<keyword evidence="3" id="KW-1185">Reference proteome</keyword>
<dbReference type="Proteomes" id="UP001054945">
    <property type="component" value="Unassembled WGS sequence"/>
</dbReference>
<feature type="region of interest" description="Disordered" evidence="1">
    <location>
        <begin position="19"/>
        <end position="100"/>
    </location>
</feature>
<gene>
    <name evidence="2" type="ORF">CEXT_69591</name>
</gene>
<sequence length="100" mass="11255">MDTRSSKLEEVFLPILTENTTPHTRMPRDISKASLISSNKRDTSEEEMGVTRTQEDQEKRRNQIPSSFYLEVERGGGDGGPSITGVGVCSNRRRSTQLRN</sequence>
<accession>A0AAV4TGB8</accession>
<evidence type="ECO:0000256" key="1">
    <source>
        <dbReference type="SAM" id="MobiDB-lite"/>
    </source>
</evidence>
<name>A0AAV4TGB8_CAEEX</name>
<organism evidence="2 3">
    <name type="scientific">Caerostris extrusa</name>
    <name type="common">Bark spider</name>
    <name type="synonym">Caerostris bankana</name>
    <dbReference type="NCBI Taxonomy" id="172846"/>
    <lineage>
        <taxon>Eukaryota</taxon>
        <taxon>Metazoa</taxon>
        <taxon>Ecdysozoa</taxon>
        <taxon>Arthropoda</taxon>
        <taxon>Chelicerata</taxon>
        <taxon>Arachnida</taxon>
        <taxon>Araneae</taxon>
        <taxon>Araneomorphae</taxon>
        <taxon>Entelegynae</taxon>
        <taxon>Araneoidea</taxon>
        <taxon>Araneidae</taxon>
        <taxon>Caerostris</taxon>
    </lineage>
</organism>
<feature type="compositionally biased region" description="Basic residues" evidence="1">
    <location>
        <begin position="91"/>
        <end position="100"/>
    </location>
</feature>
<dbReference type="AlphaFoldDB" id="A0AAV4TGB8"/>
<reference evidence="2 3" key="1">
    <citation type="submission" date="2021-06" db="EMBL/GenBank/DDBJ databases">
        <title>Caerostris extrusa draft genome.</title>
        <authorList>
            <person name="Kono N."/>
            <person name="Arakawa K."/>
        </authorList>
    </citation>
    <scope>NUCLEOTIDE SEQUENCE [LARGE SCALE GENOMIC DNA]</scope>
</reference>
<evidence type="ECO:0000313" key="3">
    <source>
        <dbReference type="Proteomes" id="UP001054945"/>
    </source>
</evidence>